<dbReference type="InterPro" id="IPR050275">
    <property type="entry name" value="PGM_Phosphatase"/>
</dbReference>
<dbReference type="SMART" id="SM00855">
    <property type="entry name" value="PGAM"/>
    <property type="match status" value="1"/>
</dbReference>
<dbReference type="GO" id="GO:0005737">
    <property type="term" value="C:cytoplasm"/>
    <property type="evidence" value="ECO:0007669"/>
    <property type="project" value="TreeGrafter"/>
</dbReference>
<dbReference type="Pfam" id="PF00300">
    <property type="entry name" value="His_Phos_1"/>
    <property type="match status" value="1"/>
</dbReference>
<name>A0A245ZVP7_9SPHN</name>
<proteinExistence type="predicted"/>
<dbReference type="GO" id="GO:0016791">
    <property type="term" value="F:phosphatase activity"/>
    <property type="evidence" value="ECO:0007669"/>
    <property type="project" value="TreeGrafter"/>
</dbReference>
<evidence type="ECO:0000313" key="2">
    <source>
        <dbReference type="Proteomes" id="UP000197290"/>
    </source>
</evidence>
<protein>
    <submittedName>
        <fullName evidence="1">Phosphoserine phosphatase 1</fullName>
        <ecNumber evidence="1">3.1.3.3</ecNumber>
    </submittedName>
</protein>
<dbReference type="SUPFAM" id="SSF53254">
    <property type="entry name" value="Phosphoglycerate mutase-like"/>
    <property type="match status" value="1"/>
</dbReference>
<dbReference type="Proteomes" id="UP000197290">
    <property type="component" value="Unassembled WGS sequence"/>
</dbReference>
<keyword evidence="2" id="KW-1185">Reference proteome</keyword>
<dbReference type="Gene3D" id="3.40.50.1240">
    <property type="entry name" value="Phosphoglycerate mutase-like"/>
    <property type="match status" value="1"/>
</dbReference>
<organism evidence="1 2">
    <name type="scientific">Sphingomonas dokdonensis</name>
    <dbReference type="NCBI Taxonomy" id="344880"/>
    <lineage>
        <taxon>Bacteria</taxon>
        <taxon>Pseudomonadati</taxon>
        <taxon>Pseudomonadota</taxon>
        <taxon>Alphaproteobacteria</taxon>
        <taxon>Sphingomonadales</taxon>
        <taxon>Sphingomonadaceae</taxon>
        <taxon>Sphingomonas</taxon>
    </lineage>
</organism>
<dbReference type="OrthoDB" id="8347407at2"/>
<dbReference type="EC" id="3.1.3.3" evidence="1"/>
<keyword evidence="1" id="KW-0378">Hydrolase</keyword>
<dbReference type="CDD" id="cd07067">
    <property type="entry name" value="HP_PGM_like"/>
    <property type="match status" value="1"/>
</dbReference>
<dbReference type="PANTHER" id="PTHR48100:SF1">
    <property type="entry name" value="HISTIDINE PHOSPHATASE FAMILY PROTEIN-RELATED"/>
    <property type="match status" value="1"/>
</dbReference>
<dbReference type="EMBL" id="NBBI01000001">
    <property type="protein sequence ID" value="OWK33800.1"/>
    <property type="molecule type" value="Genomic_DNA"/>
</dbReference>
<dbReference type="AlphaFoldDB" id="A0A245ZVP7"/>
<dbReference type="InterPro" id="IPR013078">
    <property type="entry name" value="His_Pase_superF_clade-1"/>
</dbReference>
<reference evidence="1 2" key="1">
    <citation type="submission" date="2017-03" db="EMBL/GenBank/DDBJ databases">
        <title>Genome sequence of Sphingomonas dokdonensis DSM 21029.</title>
        <authorList>
            <person name="Poehlein A."/>
            <person name="Wuebbeler J.H."/>
            <person name="Steinbuechel A."/>
            <person name="Daniel R."/>
        </authorList>
    </citation>
    <scope>NUCLEOTIDE SEQUENCE [LARGE SCALE GENOMIC DNA]</scope>
    <source>
        <strain evidence="1 2">DSM 21029</strain>
    </source>
</reference>
<accession>A0A245ZVP7</accession>
<comment type="caution">
    <text evidence="1">The sequence shown here is derived from an EMBL/GenBank/DDBJ whole genome shotgun (WGS) entry which is preliminary data.</text>
</comment>
<dbReference type="PANTHER" id="PTHR48100">
    <property type="entry name" value="BROAD-SPECIFICITY PHOSPHATASE YOR283W-RELATED"/>
    <property type="match status" value="1"/>
</dbReference>
<dbReference type="InterPro" id="IPR029033">
    <property type="entry name" value="His_PPase_superfam"/>
</dbReference>
<dbReference type="RefSeq" id="WP_088366001.1">
    <property type="nucleotide sequence ID" value="NZ_NBBI01000001.1"/>
</dbReference>
<evidence type="ECO:0000313" key="1">
    <source>
        <dbReference type="EMBL" id="OWK33800.1"/>
    </source>
</evidence>
<sequence>MRAIILRHGNTFSPGDPPRRIGARSDLPLVESGRAQAAALARHFAGTPFDRCLASPLARTQETAAIIAPHLAPKPTDWLREIDHGPDEGALEEDVVARIGADALARWNAAALPPPGWIVDAPARIAAWQHFFATASGTLLLVTSNGAARFARIALGLPPAHLRTGAYGEVRDGRLIAWDVRP</sequence>
<gene>
    <name evidence="1" type="primary">pspA_1</name>
    <name evidence="1" type="ORF">SPDO_06880</name>
</gene>